<evidence type="ECO:0008006" key="3">
    <source>
        <dbReference type="Google" id="ProtNLM"/>
    </source>
</evidence>
<dbReference type="Proteomes" id="UP000828188">
    <property type="component" value="Segment"/>
</dbReference>
<dbReference type="KEGG" id="vg:77944374"/>
<reference evidence="1" key="1">
    <citation type="submission" date="2021-10" db="EMBL/GenBank/DDBJ databases">
        <authorList>
            <person name="Gelman D."/>
            <person name="Alkalay-Oren S."/>
            <person name="Coppenhagen-Glazer S."/>
            <person name="Hazan R."/>
        </authorList>
    </citation>
    <scope>NUCLEOTIDE SEQUENCE</scope>
</reference>
<evidence type="ECO:0000313" key="2">
    <source>
        <dbReference type="Proteomes" id="UP000828188"/>
    </source>
</evidence>
<name>A0AAE9C798_9CAUD</name>
<evidence type="ECO:0000313" key="1">
    <source>
        <dbReference type="EMBL" id="UEW68629.1"/>
    </source>
</evidence>
<protein>
    <recommendedName>
        <fullName evidence="3">Bacteriophage protein</fullName>
    </recommendedName>
</protein>
<organism evidence="1 2">
    <name type="scientific">Burkholderia phage BgManors32</name>
    <dbReference type="NCBI Taxonomy" id="2894335"/>
    <lineage>
        <taxon>Viruses</taxon>
        <taxon>Duplodnaviria</taxon>
        <taxon>Heunggongvirae</taxon>
        <taxon>Uroviricota</taxon>
        <taxon>Caudoviricetes</taxon>
        <taxon>Bigmanorsvirus</taxon>
        <taxon>Bigmanorsvirus bgmanors32</taxon>
    </lineage>
</organism>
<dbReference type="GeneID" id="77944374"/>
<proteinExistence type="predicted"/>
<dbReference type="EMBL" id="OK665842">
    <property type="protein sequence ID" value="UEW68629.1"/>
    <property type="molecule type" value="Genomic_DNA"/>
</dbReference>
<accession>A0AAE9C798</accession>
<keyword evidence="2" id="KW-1185">Reference proteome</keyword>
<sequence>MALLDVTDVLLDPDFMDAGLICNRMTQTVDQGGRATNTITPIPFAAVVTSDSGDILHRNADGSRIIGSITLHTTFRLRDGGPDQTADADEIVWSDAPYTVVNVNDYSHYGHGFVCAKCDLKPLTGTP</sequence>
<dbReference type="RefSeq" id="YP_010668231.1">
    <property type="nucleotide sequence ID" value="NC_070955.1"/>
</dbReference>